<dbReference type="Gene3D" id="1.10.150.20">
    <property type="entry name" value="5' to 3' exonuclease, C-terminal subdomain"/>
    <property type="match status" value="1"/>
</dbReference>
<proteinExistence type="predicted"/>
<feature type="region of interest" description="Disordered" evidence="1">
    <location>
        <begin position="127"/>
        <end position="146"/>
    </location>
</feature>
<feature type="region of interest" description="Disordered" evidence="1">
    <location>
        <begin position="1"/>
        <end position="23"/>
    </location>
</feature>
<keyword evidence="2" id="KW-1133">Transmembrane helix</keyword>
<sequence>MKTPAGQDANATRVQPAEAGGNDPFGLAPWLREMPDMPLHPLMAHPVAAMAATTAIGFGIAGQMAGAMLGLMQSAAERAKVVLDEAAALAAEPQPVEPVKAKPALTVVPKAEKPAVAKTVTVAREKSATPKAAGARQARKAPAAKTAKADDLKAISGIGPKLEQVLNGMGFRRYADIVGLTPADVARIEAELGFAGRIARDGWVEQAKALAKGRG</sequence>
<evidence type="ECO:0000313" key="3">
    <source>
        <dbReference type="EMBL" id="GLR49645.1"/>
    </source>
</evidence>
<reference evidence="4" key="1">
    <citation type="journal article" date="2019" name="Int. J. Syst. Evol. Microbiol.">
        <title>The Global Catalogue of Microorganisms (GCM) 10K type strain sequencing project: providing services to taxonomists for standard genome sequencing and annotation.</title>
        <authorList>
            <consortium name="The Broad Institute Genomics Platform"/>
            <consortium name="The Broad Institute Genome Sequencing Center for Infectious Disease"/>
            <person name="Wu L."/>
            <person name="Ma J."/>
        </authorList>
    </citation>
    <scope>NUCLEOTIDE SEQUENCE [LARGE SCALE GENOMIC DNA]</scope>
    <source>
        <strain evidence="4">NBRC 102122</strain>
    </source>
</reference>
<keyword evidence="3" id="KW-0830">Ubiquinone</keyword>
<accession>A0ABQ5ZA30</accession>
<dbReference type="Proteomes" id="UP001156702">
    <property type="component" value="Unassembled WGS sequence"/>
</dbReference>
<organism evidence="3 4">
    <name type="scientific">Shinella yambaruensis</name>
    <dbReference type="NCBI Taxonomy" id="415996"/>
    <lineage>
        <taxon>Bacteria</taxon>
        <taxon>Pseudomonadati</taxon>
        <taxon>Pseudomonadota</taxon>
        <taxon>Alphaproteobacteria</taxon>
        <taxon>Hyphomicrobiales</taxon>
        <taxon>Rhizobiaceae</taxon>
        <taxon>Shinella</taxon>
    </lineage>
</organism>
<dbReference type="EMBL" id="BSOP01000005">
    <property type="protein sequence ID" value="GLR49645.1"/>
    <property type="molecule type" value="Genomic_DNA"/>
</dbReference>
<evidence type="ECO:0000256" key="2">
    <source>
        <dbReference type="SAM" id="Phobius"/>
    </source>
</evidence>
<name>A0ABQ5ZA30_9HYPH</name>
<keyword evidence="4" id="KW-1185">Reference proteome</keyword>
<feature type="transmembrane region" description="Helical" evidence="2">
    <location>
        <begin position="47"/>
        <end position="71"/>
    </location>
</feature>
<keyword evidence="2" id="KW-0812">Transmembrane</keyword>
<comment type="caution">
    <text evidence="3">The sequence shown here is derived from an EMBL/GenBank/DDBJ whole genome shotgun (WGS) entry which is preliminary data.</text>
</comment>
<keyword evidence="2" id="KW-0472">Membrane</keyword>
<dbReference type="RefSeq" id="WP_244765826.1">
    <property type="nucleotide sequence ID" value="NZ_BSOP01000005.1"/>
</dbReference>
<protein>
    <submittedName>
        <fullName evidence="3">NADH ubiquinone oxidoreductase</fullName>
    </submittedName>
</protein>
<gene>
    <name evidence="3" type="ORF">GCM10007923_08500</name>
</gene>
<evidence type="ECO:0000256" key="1">
    <source>
        <dbReference type="SAM" id="MobiDB-lite"/>
    </source>
</evidence>
<evidence type="ECO:0000313" key="4">
    <source>
        <dbReference type="Proteomes" id="UP001156702"/>
    </source>
</evidence>
<feature type="compositionally biased region" description="Low complexity" evidence="1">
    <location>
        <begin position="131"/>
        <end position="146"/>
    </location>
</feature>